<organism evidence="9 10">
    <name type="scientific">Adonisia turfae CCMR0081</name>
    <dbReference type="NCBI Taxonomy" id="2292702"/>
    <lineage>
        <taxon>Bacteria</taxon>
        <taxon>Bacillati</taxon>
        <taxon>Cyanobacteriota</taxon>
        <taxon>Adonisia</taxon>
        <taxon>Adonisia turfae</taxon>
    </lineage>
</organism>
<dbReference type="Pfam" id="PF01509">
    <property type="entry name" value="TruB_N"/>
    <property type="match status" value="1"/>
</dbReference>
<feature type="domain" description="Pseudouridine synthase II N-terminal" evidence="6">
    <location>
        <begin position="24"/>
        <end position="176"/>
    </location>
</feature>
<evidence type="ECO:0000259" key="7">
    <source>
        <dbReference type="Pfam" id="PF09157"/>
    </source>
</evidence>
<dbReference type="RefSeq" id="WP_163702508.1">
    <property type="nucleotide sequence ID" value="NZ_QXHD01000004.1"/>
</dbReference>
<dbReference type="Pfam" id="PF16198">
    <property type="entry name" value="TruB_C_2"/>
    <property type="match status" value="1"/>
</dbReference>
<dbReference type="EC" id="5.4.99.25" evidence="5"/>
<dbReference type="PANTHER" id="PTHR13767:SF2">
    <property type="entry name" value="PSEUDOURIDYLATE SYNTHASE TRUB1"/>
    <property type="match status" value="1"/>
</dbReference>
<dbReference type="GO" id="GO:1990481">
    <property type="term" value="P:mRNA pseudouridine synthesis"/>
    <property type="evidence" value="ECO:0007669"/>
    <property type="project" value="TreeGrafter"/>
</dbReference>
<evidence type="ECO:0000259" key="8">
    <source>
        <dbReference type="Pfam" id="PF16198"/>
    </source>
</evidence>
<dbReference type="GO" id="GO:0160148">
    <property type="term" value="F:tRNA pseudouridine(55) synthase activity"/>
    <property type="evidence" value="ECO:0007669"/>
    <property type="project" value="UniProtKB-EC"/>
</dbReference>
<name>A0A6M0RTK1_9CYAN</name>
<proteinExistence type="inferred from homology"/>
<gene>
    <name evidence="5 9" type="primary">truB</name>
    <name evidence="9" type="ORF">DXZ20_28720</name>
</gene>
<accession>A0A6M0RTK1</accession>
<dbReference type="GO" id="GO:0031119">
    <property type="term" value="P:tRNA pseudouridine synthesis"/>
    <property type="evidence" value="ECO:0007669"/>
    <property type="project" value="UniProtKB-UniRule"/>
</dbReference>
<dbReference type="GO" id="GO:0003723">
    <property type="term" value="F:RNA binding"/>
    <property type="evidence" value="ECO:0007669"/>
    <property type="project" value="InterPro"/>
</dbReference>
<evidence type="ECO:0000256" key="5">
    <source>
        <dbReference type="HAMAP-Rule" id="MF_01080"/>
    </source>
</evidence>
<dbReference type="NCBIfam" id="TIGR00431">
    <property type="entry name" value="TruB"/>
    <property type="match status" value="1"/>
</dbReference>
<comment type="function">
    <text evidence="5">Responsible for synthesis of pseudouridine from uracil-55 in the psi GC loop of transfer RNAs.</text>
</comment>
<comment type="similarity">
    <text evidence="2 5">Belongs to the pseudouridine synthase TruB family. Type 1 subfamily.</text>
</comment>
<evidence type="ECO:0000256" key="3">
    <source>
        <dbReference type="ARBA" id="ARBA00022694"/>
    </source>
</evidence>
<dbReference type="AlphaFoldDB" id="A0A6M0RTK1"/>
<dbReference type="InterPro" id="IPR032819">
    <property type="entry name" value="TruB_C"/>
</dbReference>
<dbReference type="SUPFAM" id="SSF55120">
    <property type="entry name" value="Pseudouridine synthase"/>
    <property type="match status" value="1"/>
</dbReference>
<evidence type="ECO:0000313" key="10">
    <source>
        <dbReference type="Proteomes" id="UP000481033"/>
    </source>
</evidence>
<feature type="domain" description="tRNA pseudouridine synthase II TruB subfamily 1 C-terminal" evidence="7">
    <location>
        <begin position="235"/>
        <end position="281"/>
    </location>
</feature>
<dbReference type="InterPro" id="IPR020103">
    <property type="entry name" value="PsdUridine_synth_cat_dom_sf"/>
</dbReference>
<dbReference type="InterPro" id="IPR015240">
    <property type="entry name" value="tRNA_sdUridine_synth_fam1_C"/>
</dbReference>
<dbReference type="InterPro" id="IPR014780">
    <property type="entry name" value="tRNA_psdUridine_synth_TruB"/>
</dbReference>
<keyword evidence="3 5" id="KW-0819">tRNA processing</keyword>
<sequence>MPDGFLNLHKPTGWTSHDCVAKLRRLLQTKKIGHAGTLDPAAIGVLPVAVGRATRLLQYLPDDKAYRAVVQLGTTTDTDDLEGAVLTQTSAAHLSLSAVTEQLANFQGEIQQIPPMYSAVHVNGQRLYDLARQGKAATIDVPCRHVVVHSINVVNWQPGESPTITLDIACGAGTYIRSIARDLGQCLGVGGTLSSLLRTQSSGFNLDTSISFEQLNEQLEQLQLITPAVAMGHLPEITLPLELGRRWCLGQRVPREPTIELEKPLRVITEACPFLGVGVFRIKDHQPHLVPKMVFVQPS</sequence>
<dbReference type="PANTHER" id="PTHR13767">
    <property type="entry name" value="TRNA-PSEUDOURIDINE SYNTHASE"/>
    <property type="match status" value="1"/>
</dbReference>
<evidence type="ECO:0000256" key="2">
    <source>
        <dbReference type="ARBA" id="ARBA00005642"/>
    </source>
</evidence>
<dbReference type="Pfam" id="PF09157">
    <property type="entry name" value="TruB-C_2"/>
    <property type="match status" value="1"/>
</dbReference>
<evidence type="ECO:0000256" key="1">
    <source>
        <dbReference type="ARBA" id="ARBA00000385"/>
    </source>
</evidence>
<comment type="caution">
    <text evidence="9">The sequence shown here is derived from an EMBL/GenBank/DDBJ whole genome shotgun (WGS) entry which is preliminary data.</text>
</comment>
<dbReference type="Proteomes" id="UP000481033">
    <property type="component" value="Unassembled WGS sequence"/>
</dbReference>
<feature type="active site" description="Nucleophile" evidence="5">
    <location>
        <position position="39"/>
    </location>
</feature>
<dbReference type="Gene3D" id="3.30.2350.10">
    <property type="entry name" value="Pseudouridine synthase"/>
    <property type="match status" value="1"/>
</dbReference>
<dbReference type="InterPro" id="IPR002501">
    <property type="entry name" value="PsdUridine_synth_N"/>
</dbReference>
<comment type="catalytic activity">
    <reaction evidence="1 5">
        <text>uridine(55) in tRNA = pseudouridine(55) in tRNA</text>
        <dbReference type="Rhea" id="RHEA:42532"/>
        <dbReference type="Rhea" id="RHEA-COMP:10101"/>
        <dbReference type="Rhea" id="RHEA-COMP:10102"/>
        <dbReference type="ChEBI" id="CHEBI:65314"/>
        <dbReference type="ChEBI" id="CHEBI:65315"/>
        <dbReference type="EC" id="5.4.99.25"/>
    </reaction>
</comment>
<evidence type="ECO:0000313" key="9">
    <source>
        <dbReference type="EMBL" id="NEZ59557.1"/>
    </source>
</evidence>
<protein>
    <recommendedName>
        <fullName evidence="5">tRNA pseudouridine synthase B</fullName>
        <ecNumber evidence="5">5.4.99.25</ecNumber>
    </recommendedName>
    <alternativeName>
        <fullName evidence="5">tRNA pseudouridine(55) synthase</fullName>
        <shortName evidence="5">Psi55 synthase</shortName>
    </alternativeName>
    <alternativeName>
        <fullName evidence="5">tRNA pseudouridylate synthase</fullName>
    </alternativeName>
    <alternativeName>
        <fullName evidence="5">tRNA-uridine isomerase</fullName>
    </alternativeName>
</protein>
<feature type="domain" description="tRNA pseudouridylate synthase B C-terminal" evidence="8">
    <location>
        <begin position="177"/>
        <end position="219"/>
    </location>
</feature>
<dbReference type="HAMAP" id="MF_01080">
    <property type="entry name" value="TruB_bact"/>
    <property type="match status" value="1"/>
</dbReference>
<evidence type="ECO:0000259" key="6">
    <source>
        <dbReference type="Pfam" id="PF01509"/>
    </source>
</evidence>
<evidence type="ECO:0000256" key="4">
    <source>
        <dbReference type="ARBA" id="ARBA00023235"/>
    </source>
</evidence>
<dbReference type="CDD" id="cd02573">
    <property type="entry name" value="PseudoU_synth_EcTruB"/>
    <property type="match status" value="1"/>
</dbReference>
<keyword evidence="10" id="KW-1185">Reference proteome</keyword>
<reference evidence="9 10" key="1">
    <citation type="journal article" date="2020" name="Microb. Ecol.">
        <title>Ecogenomics of the Marine Benthic Filamentous Cyanobacterium Adonisia.</title>
        <authorList>
            <person name="Walter J.M."/>
            <person name="Coutinho F.H."/>
            <person name="Leomil L."/>
            <person name="Hargreaves P.I."/>
            <person name="Campeao M.E."/>
            <person name="Vieira V.V."/>
            <person name="Silva B.S."/>
            <person name="Fistarol G.O."/>
            <person name="Salomon P.S."/>
            <person name="Sawabe T."/>
            <person name="Mino S."/>
            <person name="Hosokawa M."/>
            <person name="Miyashita H."/>
            <person name="Maruyama F."/>
            <person name="van Verk M.C."/>
            <person name="Dutilh B.E."/>
            <person name="Thompson C.C."/>
            <person name="Thompson F.L."/>
        </authorList>
    </citation>
    <scope>NUCLEOTIDE SEQUENCE [LARGE SCALE GENOMIC DNA]</scope>
    <source>
        <strain evidence="9 10">CCMR0081</strain>
    </source>
</reference>
<dbReference type="EMBL" id="QXHD01000004">
    <property type="protein sequence ID" value="NEZ59557.1"/>
    <property type="molecule type" value="Genomic_DNA"/>
</dbReference>
<keyword evidence="4 5" id="KW-0413">Isomerase</keyword>